<feature type="transmembrane region" description="Helical" evidence="1">
    <location>
        <begin position="44"/>
        <end position="65"/>
    </location>
</feature>
<keyword evidence="1" id="KW-0472">Membrane</keyword>
<organism evidence="2 3">
    <name type="scientific">Microbacterium hydrocarbonoxydans</name>
    <dbReference type="NCBI Taxonomy" id="273678"/>
    <lineage>
        <taxon>Bacteria</taxon>
        <taxon>Bacillati</taxon>
        <taxon>Actinomycetota</taxon>
        <taxon>Actinomycetes</taxon>
        <taxon>Micrococcales</taxon>
        <taxon>Microbacteriaceae</taxon>
        <taxon>Microbacterium</taxon>
    </lineage>
</organism>
<dbReference type="Proteomes" id="UP000183750">
    <property type="component" value="Unassembled WGS sequence"/>
</dbReference>
<dbReference type="AlphaFoldDB" id="A0A1H4IZS0"/>
<keyword evidence="1" id="KW-1133">Transmembrane helix</keyword>
<evidence type="ECO:0000313" key="3">
    <source>
        <dbReference type="Proteomes" id="UP000183750"/>
    </source>
</evidence>
<accession>A0A1H4IZS0</accession>
<dbReference type="EMBL" id="FNSQ01000005">
    <property type="protein sequence ID" value="SEB39560.1"/>
    <property type="molecule type" value="Genomic_DNA"/>
</dbReference>
<reference evidence="3" key="1">
    <citation type="submission" date="2016-10" db="EMBL/GenBank/DDBJ databases">
        <authorList>
            <person name="Varghese N."/>
            <person name="Submissions S."/>
        </authorList>
    </citation>
    <scope>NUCLEOTIDE SEQUENCE [LARGE SCALE GENOMIC DNA]</scope>
    <source>
        <strain evidence="3">DSM 16089</strain>
    </source>
</reference>
<evidence type="ECO:0000256" key="1">
    <source>
        <dbReference type="SAM" id="Phobius"/>
    </source>
</evidence>
<keyword evidence="1" id="KW-0812">Transmembrane</keyword>
<feature type="transmembrane region" description="Helical" evidence="1">
    <location>
        <begin position="12"/>
        <end position="37"/>
    </location>
</feature>
<name>A0A1H4IZS0_9MICO</name>
<protein>
    <submittedName>
        <fullName evidence="2">Uncharacterized protein</fullName>
    </submittedName>
</protein>
<proteinExistence type="predicted"/>
<keyword evidence="3" id="KW-1185">Reference proteome</keyword>
<gene>
    <name evidence="2" type="ORF">SAMN04489807_0456</name>
</gene>
<feature type="transmembrane region" description="Helical" evidence="1">
    <location>
        <begin position="71"/>
        <end position="92"/>
    </location>
</feature>
<evidence type="ECO:0000313" key="2">
    <source>
        <dbReference type="EMBL" id="SEB39560.1"/>
    </source>
</evidence>
<sequence>MMTSSRVANELASILVPIGTVGAVLAAICAIVAGIAIMRGAAGLVGGAVGLWIPSAMLSSTASFASQWLPLVIAGASLVAMLIIGAIGRGALGAGAPAREAARTARAQALADAPETVTAPRVTVAPSTGSQPALAG</sequence>